<dbReference type="Gene3D" id="1.10.287.890">
    <property type="entry name" value="Crystal structure of tRNA isopentenylpyrophosphate transferase (bh2366) domain"/>
    <property type="match status" value="1"/>
</dbReference>
<dbReference type="AlphaFoldDB" id="A0A9Q1GNY5"/>
<dbReference type="OrthoDB" id="775260at2759"/>
<reference evidence="6" key="1">
    <citation type="submission" date="2022-04" db="EMBL/GenBank/DDBJ databases">
        <title>Carnegiea gigantea Genome sequencing and assembly v2.</title>
        <authorList>
            <person name="Copetti D."/>
            <person name="Sanderson M.J."/>
            <person name="Burquez A."/>
            <person name="Wojciechowski M.F."/>
        </authorList>
    </citation>
    <scope>NUCLEOTIDE SEQUENCE</scope>
    <source>
        <strain evidence="6">SGP5-SGP5p</strain>
        <tissue evidence="6">Aerial part</tissue>
    </source>
</reference>
<keyword evidence="5" id="KW-0067">ATP-binding</keyword>
<comment type="caution">
    <text evidence="6">The sequence shown here is derived from an EMBL/GenBank/DDBJ whole genome shotgun (WGS) entry which is preliminary data.</text>
</comment>
<gene>
    <name evidence="6" type="ORF">Cgig2_000559</name>
</gene>
<evidence type="ECO:0000256" key="3">
    <source>
        <dbReference type="ARBA" id="ARBA00022712"/>
    </source>
</evidence>
<sequence>MNLLSTVAQDTGAKREKVVVIMGPTGSGKTKLSIELATRFNGEIINADKIQLYKGLDITTNKIPVDQQNGIVHHLLGKFDSALGEVTQAEFSSLASSAISSITGRHRLPILVGGSNSYIYPLLSAQFDPNVFTSGLVSQELRYQCCLLCMNVSPPVLNEYLGKRVDDMIDSGMVDELAEFYESKIHEWAPDVGLRKAIGVPEFERYFHMKGNGQLREEALFEEAVRDVKENTYGLARRQMEKIQRLRMGGWNIHMLNGTTAFMMLSEGSNKWLDAWKRDVVTPSFNICGLVLFSQGPDMRGSTLPVA</sequence>
<evidence type="ECO:0000256" key="5">
    <source>
        <dbReference type="ARBA" id="ARBA00022840"/>
    </source>
</evidence>
<keyword evidence="2" id="KW-0808">Transferase</keyword>
<dbReference type="GO" id="GO:0009691">
    <property type="term" value="P:cytokinin biosynthetic process"/>
    <property type="evidence" value="ECO:0007669"/>
    <property type="project" value="UniProtKB-KW"/>
</dbReference>
<dbReference type="Proteomes" id="UP001153076">
    <property type="component" value="Unassembled WGS sequence"/>
</dbReference>
<comment type="similarity">
    <text evidence="1">Belongs to the IPP transferase family.</text>
</comment>
<dbReference type="GO" id="GO:0005739">
    <property type="term" value="C:mitochondrion"/>
    <property type="evidence" value="ECO:0007669"/>
    <property type="project" value="TreeGrafter"/>
</dbReference>
<evidence type="ECO:0000256" key="1">
    <source>
        <dbReference type="ARBA" id="ARBA00005842"/>
    </source>
</evidence>
<accession>A0A9Q1GNY5</accession>
<evidence type="ECO:0000313" key="7">
    <source>
        <dbReference type="Proteomes" id="UP001153076"/>
    </source>
</evidence>
<dbReference type="GO" id="GO:0052381">
    <property type="term" value="F:tRNA dimethylallyltransferase activity"/>
    <property type="evidence" value="ECO:0007669"/>
    <property type="project" value="TreeGrafter"/>
</dbReference>
<dbReference type="InterPro" id="IPR039657">
    <property type="entry name" value="Dimethylallyltransferase"/>
</dbReference>
<dbReference type="GO" id="GO:0009824">
    <property type="term" value="F:AMP dimethylallyltransferase activity"/>
    <property type="evidence" value="ECO:0007669"/>
    <property type="project" value="TreeGrafter"/>
</dbReference>
<keyword evidence="7" id="KW-1185">Reference proteome</keyword>
<keyword evidence="3" id="KW-0203">Cytokinin biosynthesis</keyword>
<evidence type="ECO:0000313" key="6">
    <source>
        <dbReference type="EMBL" id="KAJ8422490.1"/>
    </source>
</evidence>
<protein>
    <submittedName>
        <fullName evidence="6">Uncharacterized protein</fullName>
    </submittedName>
</protein>
<organism evidence="6 7">
    <name type="scientific">Carnegiea gigantea</name>
    <dbReference type="NCBI Taxonomy" id="171969"/>
    <lineage>
        <taxon>Eukaryota</taxon>
        <taxon>Viridiplantae</taxon>
        <taxon>Streptophyta</taxon>
        <taxon>Embryophyta</taxon>
        <taxon>Tracheophyta</taxon>
        <taxon>Spermatophyta</taxon>
        <taxon>Magnoliopsida</taxon>
        <taxon>eudicotyledons</taxon>
        <taxon>Gunneridae</taxon>
        <taxon>Pentapetalae</taxon>
        <taxon>Caryophyllales</taxon>
        <taxon>Cactineae</taxon>
        <taxon>Cactaceae</taxon>
        <taxon>Cactoideae</taxon>
        <taxon>Echinocereeae</taxon>
        <taxon>Carnegiea</taxon>
    </lineage>
</organism>
<keyword evidence="4" id="KW-0547">Nucleotide-binding</keyword>
<dbReference type="GO" id="GO:0006400">
    <property type="term" value="P:tRNA modification"/>
    <property type="evidence" value="ECO:0007669"/>
    <property type="project" value="TreeGrafter"/>
</dbReference>
<dbReference type="Gene3D" id="3.40.50.300">
    <property type="entry name" value="P-loop containing nucleotide triphosphate hydrolases"/>
    <property type="match status" value="1"/>
</dbReference>
<dbReference type="InterPro" id="IPR027417">
    <property type="entry name" value="P-loop_NTPase"/>
</dbReference>
<dbReference type="Pfam" id="PF01715">
    <property type="entry name" value="IPPT"/>
    <property type="match status" value="2"/>
</dbReference>
<name>A0A9Q1GNY5_9CARY</name>
<dbReference type="PANTHER" id="PTHR11088">
    <property type="entry name" value="TRNA DIMETHYLALLYLTRANSFERASE"/>
    <property type="match status" value="1"/>
</dbReference>
<proteinExistence type="inferred from homology"/>
<dbReference type="EMBL" id="JAKOGI010002241">
    <property type="protein sequence ID" value="KAJ8422490.1"/>
    <property type="molecule type" value="Genomic_DNA"/>
</dbReference>
<evidence type="ECO:0000256" key="2">
    <source>
        <dbReference type="ARBA" id="ARBA00022679"/>
    </source>
</evidence>
<evidence type="ECO:0000256" key="4">
    <source>
        <dbReference type="ARBA" id="ARBA00022741"/>
    </source>
</evidence>
<dbReference type="PANTHER" id="PTHR11088:SF86">
    <property type="entry name" value="ADENYLATE ISOPENTENYLTRANSFERASE 4-RELATED"/>
    <property type="match status" value="1"/>
</dbReference>
<dbReference type="SUPFAM" id="SSF52540">
    <property type="entry name" value="P-loop containing nucleoside triphosphate hydrolases"/>
    <property type="match status" value="1"/>
</dbReference>
<dbReference type="GO" id="GO:0005524">
    <property type="term" value="F:ATP binding"/>
    <property type="evidence" value="ECO:0007669"/>
    <property type="project" value="UniProtKB-KW"/>
</dbReference>